<name>A0A8T1P9Q1_CARIL</name>
<keyword evidence="8" id="KW-0472">Membrane</keyword>
<reference evidence="10" key="1">
    <citation type="submission" date="2020-12" db="EMBL/GenBank/DDBJ databases">
        <title>WGS assembly of Carya illinoinensis cv. Pawnee.</title>
        <authorList>
            <person name="Platts A."/>
            <person name="Shu S."/>
            <person name="Wright S."/>
            <person name="Barry K."/>
            <person name="Edger P."/>
            <person name="Pires J.C."/>
            <person name="Schmutz J."/>
        </authorList>
    </citation>
    <scope>NUCLEOTIDE SEQUENCE</scope>
    <source>
        <tissue evidence="10">Leaf</tissue>
    </source>
</reference>
<keyword evidence="11" id="KW-1185">Reference proteome</keyword>
<sequence length="500" mass="57848">MDLEVEASWFLQFLHPRYCFLVFSFVIFSLLLYLVRLKPWCNCEICHDYLTSNWSKQFDNLCDWYAHLLKNSPSKTIHIHVLRNTITANPDNVEYILRTRFENYPKGKPFSMILSDFLGRGIFNVDGDLWRFQRKMANLELSKSSMVSYAFNIFNCEIKNRLVPLLYLVAGKKDEVLDLQDVFRRFSFDCICQFSFGLDPSCLELSLPMSEFAVSFDLASKLSAERAMSVSPVLWKIKRKLNIGSEKKLREAVCVINILAQDVIRQKRKLGFSNHKDLLSRFMGAVNDEPYLRDIVISFLLAGRDTVASALTSFFWLLANHPLVESEIRLEADRVIGANQELKSFEQLRELHYLQAAVYESMRLYPPIQFDSKFCQEDDVLPDGTYVRRGTRVTYHPYAMGRIEEIWGPDCLRFRPERWLKDGVFIPANPFKYPVFQAGVRVCLGKEMALVELKCLALSLVRRFQIDLATPGRTPLFSPGLTSSFRGGLPVLVRKRETPL</sequence>
<protein>
    <recommendedName>
        <fullName evidence="12">Cytochrome P450</fullName>
    </recommendedName>
</protein>
<dbReference type="Proteomes" id="UP000811246">
    <property type="component" value="Unassembled WGS sequence"/>
</dbReference>
<dbReference type="EMBL" id="MU228984">
    <property type="protein sequence ID" value="KAG6619058.1"/>
    <property type="molecule type" value="Genomic_DNA"/>
</dbReference>
<evidence type="ECO:0000313" key="9">
    <source>
        <dbReference type="EMBL" id="KAG6619058.1"/>
    </source>
</evidence>
<evidence type="ECO:0000256" key="8">
    <source>
        <dbReference type="SAM" id="Phobius"/>
    </source>
</evidence>
<dbReference type="Proteomes" id="UP000811609">
    <property type="component" value="Chromosome 10"/>
</dbReference>
<accession>A0A8T1P9Q1</accession>
<reference evidence="9" key="2">
    <citation type="submission" date="2021-01" db="EMBL/GenBank/DDBJ databases">
        <authorList>
            <person name="Lovell J.T."/>
            <person name="Bentley N."/>
            <person name="Bhattarai G."/>
            <person name="Jenkins J.W."/>
            <person name="Sreedasyam A."/>
            <person name="Alarcon Y."/>
            <person name="Bock C."/>
            <person name="Boston L."/>
            <person name="Carlson J."/>
            <person name="Cervantes K."/>
            <person name="Clermont K."/>
            <person name="Krom N."/>
            <person name="Kubenka K."/>
            <person name="Mamidi S."/>
            <person name="Mattison C."/>
            <person name="Monteros M."/>
            <person name="Pisani C."/>
            <person name="Plott C."/>
            <person name="Rajasekar S."/>
            <person name="Rhein H.S."/>
            <person name="Rohla C."/>
            <person name="Song M."/>
            <person name="Hilaire R.S."/>
            <person name="Shu S."/>
            <person name="Wells L."/>
            <person name="Wang X."/>
            <person name="Webber J."/>
            <person name="Heerema R.J."/>
            <person name="Klein P."/>
            <person name="Conner P."/>
            <person name="Grauke L."/>
            <person name="Grimwood J."/>
            <person name="Schmutz J."/>
            <person name="Randall J.J."/>
        </authorList>
    </citation>
    <scope>NUCLEOTIDE SEQUENCE</scope>
    <source>
        <tissue evidence="9">Leaf</tissue>
    </source>
</reference>
<evidence type="ECO:0000313" key="11">
    <source>
        <dbReference type="Proteomes" id="UP000811609"/>
    </source>
</evidence>
<keyword evidence="5" id="KW-0560">Oxidoreductase</keyword>
<dbReference type="GO" id="GO:0004497">
    <property type="term" value="F:monooxygenase activity"/>
    <property type="evidence" value="ECO:0007669"/>
    <property type="project" value="UniProtKB-KW"/>
</dbReference>
<evidence type="ECO:0008006" key="12">
    <source>
        <dbReference type="Google" id="ProtNLM"/>
    </source>
</evidence>
<keyword evidence="3" id="KW-0349">Heme</keyword>
<evidence type="ECO:0000313" key="10">
    <source>
        <dbReference type="EMBL" id="KAG6638042.1"/>
    </source>
</evidence>
<dbReference type="EMBL" id="CM031818">
    <property type="protein sequence ID" value="KAG6638042.1"/>
    <property type="molecule type" value="Genomic_DNA"/>
</dbReference>
<evidence type="ECO:0000256" key="2">
    <source>
        <dbReference type="ARBA" id="ARBA00010617"/>
    </source>
</evidence>
<evidence type="ECO:0000256" key="6">
    <source>
        <dbReference type="ARBA" id="ARBA00023004"/>
    </source>
</evidence>
<dbReference type="AlphaFoldDB" id="A0A8T1P9Q1"/>
<gene>
    <name evidence="10" type="ORF">CIPAW_10G007500</name>
    <name evidence="9" type="ORF">I3842_Q109600</name>
</gene>
<evidence type="ECO:0000256" key="7">
    <source>
        <dbReference type="ARBA" id="ARBA00023033"/>
    </source>
</evidence>
<dbReference type="InterPro" id="IPR001128">
    <property type="entry name" value="Cyt_P450"/>
</dbReference>
<evidence type="ECO:0000256" key="4">
    <source>
        <dbReference type="ARBA" id="ARBA00022723"/>
    </source>
</evidence>
<evidence type="ECO:0000256" key="3">
    <source>
        <dbReference type="ARBA" id="ARBA00022617"/>
    </source>
</evidence>
<keyword evidence="8" id="KW-1133">Transmembrane helix</keyword>
<keyword evidence="6" id="KW-0408">Iron</keyword>
<comment type="caution">
    <text evidence="10">The sequence shown here is derived from an EMBL/GenBank/DDBJ whole genome shotgun (WGS) entry which is preliminary data.</text>
</comment>
<organism evidence="10 11">
    <name type="scientific">Carya illinoinensis</name>
    <name type="common">Pecan</name>
    <dbReference type="NCBI Taxonomy" id="32201"/>
    <lineage>
        <taxon>Eukaryota</taxon>
        <taxon>Viridiplantae</taxon>
        <taxon>Streptophyta</taxon>
        <taxon>Embryophyta</taxon>
        <taxon>Tracheophyta</taxon>
        <taxon>Spermatophyta</taxon>
        <taxon>Magnoliopsida</taxon>
        <taxon>eudicotyledons</taxon>
        <taxon>Gunneridae</taxon>
        <taxon>Pentapetalae</taxon>
        <taxon>rosids</taxon>
        <taxon>fabids</taxon>
        <taxon>Fagales</taxon>
        <taxon>Juglandaceae</taxon>
        <taxon>Carya</taxon>
    </lineage>
</organism>
<keyword evidence="7" id="KW-0503">Monooxygenase</keyword>
<keyword evidence="8" id="KW-0812">Transmembrane</keyword>
<dbReference type="Pfam" id="PF00067">
    <property type="entry name" value="p450"/>
    <property type="match status" value="1"/>
</dbReference>
<dbReference type="GO" id="GO:0016705">
    <property type="term" value="F:oxidoreductase activity, acting on paired donors, with incorporation or reduction of molecular oxygen"/>
    <property type="evidence" value="ECO:0007669"/>
    <property type="project" value="InterPro"/>
</dbReference>
<dbReference type="GO" id="GO:0020037">
    <property type="term" value="F:heme binding"/>
    <property type="evidence" value="ECO:0007669"/>
    <property type="project" value="InterPro"/>
</dbReference>
<evidence type="ECO:0000256" key="1">
    <source>
        <dbReference type="ARBA" id="ARBA00001971"/>
    </source>
</evidence>
<comment type="similarity">
    <text evidence="2">Belongs to the cytochrome P450 family.</text>
</comment>
<comment type="cofactor">
    <cofactor evidence="1">
        <name>heme</name>
        <dbReference type="ChEBI" id="CHEBI:30413"/>
    </cofactor>
</comment>
<dbReference type="GO" id="GO:0005506">
    <property type="term" value="F:iron ion binding"/>
    <property type="evidence" value="ECO:0007669"/>
    <property type="project" value="InterPro"/>
</dbReference>
<proteinExistence type="inferred from homology"/>
<dbReference type="PANTHER" id="PTHR24296">
    <property type="entry name" value="CYTOCHROME P450"/>
    <property type="match status" value="1"/>
</dbReference>
<feature type="transmembrane region" description="Helical" evidence="8">
    <location>
        <begin position="18"/>
        <end position="35"/>
    </location>
</feature>
<dbReference type="CDD" id="cd11064">
    <property type="entry name" value="CYP86A"/>
    <property type="match status" value="1"/>
</dbReference>
<keyword evidence="4" id="KW-0479">Metal-binding</keyword>
<evidence type="ECO:0000256" key="5">
    <source>
        <dbReference type="ARBA" id="ARBA00023002"/>
    </source>
</evidence>